<evidence type="ECO:0000313" key="2">
    <source>
        <dbReference type="Proteomes" id="UP000050417"/>
    </source>
</evidence>
<dbReference type="GO" id="GO:0006071">
    <property type="term" value="P:glycerol metabolic process"/>
    <property type="evidence" value="ECO:0007669"/>
    <property type="project" value="InterPro"/>
</dbReference>
<protein>
    <recommendedName>
        <fullName evidence="3">DhaL domain-containing protein</fullName>
    </recommendedName>
</protein>
<sequence>MASNEIDLAQVFQAVTQTLASNQGALNQADDYNHNHGDNMVEIFNLVTQAVQKKGKKPAADQLAYASKMLSKQAQSGSAQAYAQGLSRAAQQFKGRDLQPENALELIELLMGNPAASQAQAQPAVDPNAELLNSLLGSLSGETQSGQQGQEGLDMADLLAGGLAFLQSRQRGESTMEALLDAVMAGSQMGQSAHRAQSGKLVSGTLLQMLAQGLGGR</sequence>
<dbReference type="Proteomes" id="UP000050417">
    <property type="component" value="Unassembled WGS sequence"/>
</dbReference>
<dbReference type="AlphaFoldDB" id="A0A0P6XSC1"/>
<comment type="caution">
    <text evidence="1">The sequence shown here is derived from an EMBL/GenBank/DDBJ whole genome shotgun (WGS) entry which is preliminary data.</text>
</comment>
<dbReference type="SUPFAM" id="SSF101473">
    <property type="entry name" value="DhaL-like"/>
    <property type="match status" value="1"/>
</dbReference>
<proteinExistence type="predicted"/>
<dbReference type="RefSeq" id="WP_075063405.1">
    <property type="nucleotide sequence ID" value="NZ_LGCL01000027.1"/>
</dbReference>
<evidence type="ECO:0008006" key="3">
    <source>
        <dbReference type="Google" id="ProtNLM"/>
    </source>
</evidence>
<accession>A0A0P6XSC1</accession>
<gene>
    <name evidence="1" type="ORF">ADN00_12760</name>
</gene>
<dbReference type="STRING" id="1134406.ADN00_12760"/>
<evidence type="ECO:0000313" key="1">
    <source>
        <dbReference type="EMBL" id="KPL75512.1"/>
    </source>
</evidence>
<keyword evidence="2" id="KW-1185">Reference proteome</keyword>
<dbReference type="InterPro" id="IPR036117">
    <property type="entry name" value="DhaL_dom_sf"/>
</dbReference>
<organism evidence="1 2">
    <name type="scientific">Ornatilinea apprima</name>
    <dbReference type="NCBI Taxonomy" id="1134406"/>
    <lineage>
        <taxon>Bacteria</taxon>
        <taxon>Bacillati</taxon>
        <taxon>Chloroflexota</taxon>
        <taxon>Anaerolineae</taxon>
        <taxon>Anaerolineales</taxon>
        <taxon>Anaerolineaceae</taxon>
        <taxon>Ornatilinea</taxon>
    </lineage>
</organism>
<dbReference type="EMBL" id="LGCL01000027">
    <property type="protein sequence ID" value="KPL75512.1"/>
    <property type="molecule type" value="Genomic_DNA"/>
</dbReference>
<name>A0A0P6XSC1_9CHLR</name>
<reference evidence="1 2" key="1">
    <citation type="submission" date="2015-07" db="EMBL/GenBank/DDBJ databases">
        <title>Genome sequence of Ornatilinea apprima DSM 23815.</title>
        <authorList>
            <person name="Hemp J."/>
            <person name="Ward L.M."/>
            <person name="Pace L.A."/>
            <person name="Fischer W.W."/>
        </authorList>
    </citation>
    <scope>NUCLEOTIDE SEQUENCE [LARGE SCALE GENOMIC DNA]</scope>
    <source>
        <strain evidence="1 2">P3M-1</strain>
    </source>
</reference>
<dbReference type="GO" id="GO:0004371">
    <property type="term" value="F:glycerone kinase activity"/>
    <property type="evidence" value="ECO:0007669"/>
    <property type="project" value="InterPro"/>
</dbReference>
<dbReference type="OrthoDB" id="165753at2"/>
<dbReference type="Gene3D" id="1.25.40.340">
    <property type="match status" value="1"/>
</dbReference>